<organism evidence="2 3">
    <name type="scientific">Georgenia subflava</name>
    <dbReference type="NCBI Taxonomy" id="1622177"/>
    <lineage>
        <taxon>Bacteria</taxon>
        <taxon>Bacillati</taxon>
        <taxon>Actinomycetota</taxon>
        <taxon>Actinomycetes</taxon>
        <taxon>Micrococcales</taxon>
        <taxon>Bogoriellaceae</taxon>
        <taxon>Georgenia</taxon>
    </lineage>
</organism>
<gene>
    <name evidence="2" type="ORF">GB881_01140</name>
</gene>
<dbReference type="RefSeq" id="WP_152196017.1">
    <property type="nucleotide sequence ID" value="NZ_VUKD01000004.1"/>
</dbReference>
<dbReference type="AlphaFoldDB" id="A0A6N7EHP4"/>
<keyword evidence="1" id="KW-1133">Transmembrane helix</keyword>
<name>A0A6N7EHP4_9MICO</name>
<accession>A0A6N7EHP4</accession>
<keyword evidence="3" id="KW-1185">Reference proteome</keyword>
<keyword evidence="1" id="KW-0812">Transmembrane</keyword>
<comment type="caution">
    <text evidence="2">The sequence shown here is derived from an EMBL/GenBank/DDBJ whole genome shotgun (WGS) entry which is preliminary data.</text>
</comment>
<reference evidence="2 3" key="1">
    <citation type="submission" date="2019-10" db="EMBL/GenBank/DDBJ databases">
        <title>Georgenia wutianyii sp. nov. and Georgenia yuyongxinii sp. nov. isolated from plateau pika (Ochotona curzoniae) in the Qinghai-Tibet plateau of China.</title>
        <authorList>
            <person name="Tian Z."/>
        </authorList>
    </citation>
    <scope>NUCLEOTIDE SEQUENCE [LARGE SCALE GENOMIC DNA]</scope>
    <source>
        <strain evidence="2 3">JCM 19765</strain>
    </source>
</reference>
<evidence type="ECO:0000256" key="1">
    <source>
        <dbReference type="SAM" id="Phobius"/>
    </source>
</evidence>
<sequence>MRISSPTVRWTIVVALALTAVTTVVGVLLMPDFSGTHEDGLRAIAASPGTATASSLLFTFSQLFLAVGVVGVATQLRDRAPKLAYLAAVTTVLGAFGHSAYGGVQAIMLAMAADLDDAAAHAEVLAAAEAGAGLPLMALGLLGTVLGLILLGAAILRAGWGPRWLGIALIAFVVVEFGLSGMSVWAGYLSGALFFVAFVAMAVLTARGSDDDARRPAGVRASASATSE</sequence>
<feature type="transmembrane region" description="Helical" evidence="1">
    <location>
        <begin position="12"/>
        <end position="31"/>
    </location>
</feature>
<dbReference type="EMBL" id="WHPC01000002">
    <property type="protein sequence ID" value="MPV35666.1"/>
    <property type="molecule type" value="Genomic_DNA"/>
</dbReference>
<dbReference type="OrthoDB" id="4870096at2"/>
<feature type="transmembrane region" description="Helical" evidence="1">
    <location>
        <begin position="85"/>
        <end position="112"/>
    </location>
</feature>
<proteinExistence type="predicted"/>
<feature type="transmembrane region" description="Helical" evidence="1">
    <location>
        <begin position="51"/>
        <end position="73"/>
    </location>
</feature>
<keyword evidence="1" id="KW-0472">Membrane</keyword>
<feature type="transmembrane region" description="Helical" evidence="1">
    <location>
        <begin position="163"/>
        <end position="179"/>
    </location>
</feature>
<protein>
    <submittedName>
        <fullName evidence="2">DUF4386 family protein</fullName>
    </submittedName>
</protein>
<evidence type="ECO:0000313" key="2">
    <source>
        <dbReference type="EMBL" id="MPV35666.1"/>
    </source>
</evidence>
<feature type="transmembrane region" description="Helical" evidence="1">
    <location>
        <begin position="132"/>
        <end position="156"/>
    </location>
</feature>
<feature type="transmembrane region" description="Helical" evidence="1">
    <location>
        <begin position="185"/>
        <end position="206"/>
    </location>
</feature>
<dbReference type="Proteomes" id="UP000437709">
    <property type="component" value="Unassembled WGS sequence"/>
</dbReference>
<evidence type="ECO:0000313" key="3">
    <source>
        <dbReference type="Proteomes" id="UP000437709"/>
    </source>
</evidence>